<keyword evidence="1" id="KW-0285">Flavoprotein</keyword>
<accession>A0AAW9FS93</accession>
<name>A0AAW9FS93_9HYPH</name>
<feature type="coiled-coil region" evidence="4">
    <location>
        <begin position="134"/>
        <end position="168"/>
    </location>
</feature>
<dbReference type="Gene3D" id="3.30.450.20">
    <property type="entry name" value="PAS domain"/>
    <property type="match status" value="2"/>
</dbReference>
<reference evidence="7" key="1">
    <citation type="journal article" date="2023" name="Phytobiomes J">
        <title>Deciphering the key players within the bacterial microbiota associated with aerial crown gall tumors on rhododendron: Insights into the gallobiome.</title>
        <authorList>
            <person name="Kuzmanovic N."/>
            <person name="Nesme J."/>
            <person name="Wolf J."/>
            <person name="Neumann-Schaal M."/>
            <person name="Petersen J."/>
            <person name="Fernandez-Gnecco G."/>
            <person name="Sproeer C."/>
            <person name="Bunk B."/>
            <person name="Overmann J."/>
            <person name="Sorensen S.J."/>
            <person name="Idczak E."/>
            <person name="Smalla K."/>
        </authorList>
    </citation>
    <scope>NUCLEOTIDE SEQUENCE</scope>
    <source>
        <strain evidence="7">Rho-11.1</strain>
    </source>
</reference>
<dbReference type="InterPro" id="IPR001610">
    <property type="entry name" value="PAC"/>
</dbReference>
<dbReference type="SMART" id="SM00086">
    <property type="entry name" value="PAC"/>
    <property type="match status" value="1"/>
</dbReference>
<protein>
    <submittedName>
        <fullName evidence="7">PAS domain-containing protein</fullName>
    </submittedName>
</protein>
<evidence type="ECO:0000259" key="5">
    <source>
        <dbReference type="PROSITE" id="PS50112"/>
    </source>
</evidence>
<evidence type="ECO:0000259" key="6">
    <source>
        <dbReference type="PROSITE" id="PS50113"/>
    </source>
</evidence>
<evidence type="ECO:0000256" key="1">
    <source>
        <dbReference type="ARBA" id="ARBA00022630"/>
    </source>
</evidence>
<evidence type="ECO:0000256" key="2">
    <source>
        <dbReference type="ARBA" id="ARBA00022643"/>
    </source>
</evidence>
<sequence>MDIKQDQVTADELKRSLAAAGPFVAMVNATRTPMVVTNPRLTDNPIVYANAAFIAMSGYAENEIVGQNCRFLQGEATDPASVDRLRTAIAANEEIEVDLLNYRKDGSSFWNRLLVSPVFEDGCVTYFVASQQDVTLELEELAAIERRKADLEREVAERTAELDASEQSLRLALEAGKLGIWTIDLHTGELTASAECKSICGEHPTTPLPWTTCGKRSIPRIAFCRLRRSIKL</sequence>
<dbReference type="PANTHER" id="PTHR47429:SF2">
    <property type="entry name" value="PROTEIN TWIN LOV 1"/>
    <property type="match status" value="1"/>
</dbReference>
<dbReference type="NCBIfam" id="TIGR00229">
    <property type="entry name" value="sensory_box"/>
    <property type="match status" value="1"/>
</dbReference>
<keyword evidence="2" id="KW-0288">FMN</keyword>
<evidence type="ECO:0000313" key="7">
    <source>
        <dbReference type="EMBL" id="MDX8305740.1"/>
    </source>
</evidence>
<dbReference type="RefSeq" id="WP_320203812.1">
    <property type="nucleotide sequence ID" value="NZ_CP192782.1"/>
</dbReference>
<evidence type="ECO:0000256" key="3">
    <source>
        <dbReference type="ARBA" id="ARBA00022991"/>
    </source>
</evidence>
<organism evidence="7">
    <name type="scientific">Agrobacterium rosae</name>
    <dbReference type="NCBI Taxonomy" id="1972867"/>
    <lineage>
        <taxon>Bacteria</taxon>
        <taxon>Pseudomonadati</taxon>
        <taxon>Pseudomonadota</taxon>
        <taxon>Alphaproteobacteria</taxon>
        <taxon>Hyphomicrobiales</taxon>
        <taxon>Rhizobiaceae</taxon>
        <taxon>Rhizobium/Agrobacterium group</taxon>
        <taxon>Agrobacterium</taxon>
    </lineage>
</organism>
<keyword evidence="3" id="KW-0157">Chromophore</keyword>
<dbReference type="AlphaFoldDB" id="A0AAW9FS93"/>
<dbReference type="Pfam" id="PF13426">
    <property type="entry name" value="PAS_9"/>
    <property type="match status" value="1"/>
</dbReference>
<proteinExistence type="predicted"/>
<dbReference type="InterPro" id="IPR000014">
    <property type="entry name" value="PAS"/>
</dbReference>
<dbReference type="SUPFAM" id="SSF55785">
    <property type="entry name" value="PYP-like sensor domain (PAS domain)"/>
    <property type="match status" value="1"/>
</dbReference>
<comment type="caution">
    <text evidence="7">The sequence shown here is derived from an EMBL/GenBank/DDBJ whole genome shotgun (WGS) entry which is preliminary data.</text>
</comment>
<keyword evidence="4" id="KW-0175">Coiled coil</keyword>
<dbReference type="InterPro" id="IPR035965">
    <property type="entry name" value="PAS-like_dom_sf"/>
</dbReference>
<gene>
    <name evidence="7" type="ORF">RMR22_26270</name>
</gene>
<dbReference type="EMBL" id="JAVRAF010000027">
    <property type="protein sequence ID" value="MDX8305740.1"/>
    <property type="molecule type" value="Genomic_DNA"/>
</dbReference>
<dbReference type="PANTHER" id="PTHR47429">
    <property type="entry name" value="PROTEIN TWIN LOV 1"/>
    <property type="match status" value="1"/>
</dbReference>
<dbReference type="PROSITE" id="PS50113">
    <property type="entry name" value="PAC"/>
    <property type="match status" value="1"/>
</dbReference>
<dbReference type="InterPro" id="IPR000700">
    <property type="entry name" value="PAS-assoc_C"/>
</dbReference>
<feature type="domain" description="PAS" evidence="5">
    <location>
        <begin position="19"/>
        <end position="98"/>
    </location>
</feature>
<evidence type="ECO:0000256" key="4">
    <source>
        <dbReference type="SAM" id="Coils"/>
    </source>
</evidence>
<dbReference type="PROSITE" id="PS50112">
    <property type="entry name" value="PAS"/>
    <property type="match status" value="1"/>
</dbReference>
<feature type="domain" description="PAC" evidence="6">
    <location>
        <begin position="93"/>
        <end position="146"/>
    </location>
</feature>
<dbReference type="CDD" id="cd00130">
    <property type="entry name" value="PAS"/>
    <property type="match status" value="1"/>
</dbReference>